<accession>A0ACC2ESN3</accession>
<gene>
    <name evidence="1" type="ORF">O6H91_01G085400</name>
</gene>
<reference evidence="2" key="1">
    <citation type="journal article" date="2024" name="Proc. Natl. Acad. Sci. U.S.A.">
        <title>Extraordinary preservation of gene collinearity over three hundred million years revealed in homosporous lycophytes.</title>
        <authorList>
            <person name="Li C."/>
            <person name="Wickell D."/>
            <person name="Kuo L.Y."/>
            <person name="Chen X."/>
            <person name="Nie B."/>
            <person name="Liao X."/>
            <person name="Peng D."/>
            <person name="Ji J."/>
            <person name="Jenkins J."/>
            <person name="Williams M."/>
            <person name="Shu S."/>
            <person name="Plott C."/>
            <person name="Barry K."/>
            <person name="Rajasekar S."/>
            <person name="Grimwood J."/>
            <person name="Han X."/>
            <person name="Sun S."/>
            <person name="Hou Z."/>
            <person name="He W."/>
            <person name="Dai G."/>
            <person name="Sun C."/>
            <person name="Schmutz J."/>
            <person name="Leebens-Mack J.H."/>
            <person name="Li F.W."/>
            <person name="Wang L."/>
        </authorList>
    </citation>
    <scope>NUCLEOTIDE SEQUENCE [LARGE SCALE GENOMIC DNA]</scope>
    <source>
        <strain evidence="2">cv. PW_Plant_1</strain>
    </source>
</reference>
<evidence type="ECO:0000313" key="1">
    <source>
        <dbReference type="EMBL" id="KAJ7569594.1"/>
    </source>
</evidence>
<keyword evidence="2" id="KW-1185">Reference proteome</keyword>
<protein>
    <submittedName>
        <fullName evidence="1">Uncharacterized protein</fullName>
    </submittedName>
</protein>
<name>A0ACC2ESN3_DIPCM</name>
<dbReference type="EMBL" id="CM055092">
    <property type="protein sequence ID" value="KAJ7569594.1"/>
    <property type="molecule type" value="Genomic_DNA"/>
</dbReference>
<evidence type="ECO:0000313" key="2">
    <source>
        <dbReference type="Proteomes" id="UP001162992"/>
    </source>
</evidence>
<organism evidence="1 2">
    <name type="scientific">Diphasiastrum complanatum</name>
    <name type="common">Issler's clubmoss</name>
    <name type="synonym">Lycopodium complanatum</name>
    <dbReference type="NCBI Taxonomy" id="34168"/>
    <lineage>
        <taxon>Eukaryota</taxon>
        <taxon>Viridiplantae</taxon>
        <taxon>Streptophyta</taxon>
        <taxon>Embryophyta</taxon>
        <taxon>Tracheophyta</taxon>
        <taxon>Lycopodiopsida</taxon>
        <taxon>Lycopodiales</taxon>
        <taxon>Lycopodiaceae</taxon>
        <taxon>Lycopodioideae</taxon>
        <taxon>Diphasiastrum</taxon>
    </lineage>
</organism>
<sequence>MGSLMAGWSSPKLSKKASNRNPSNTKEEIINWKKKQGLEEKAFAASSKTAGGTSHLQKWNSFGGSESKTEELFEAVKSKDWWRKTNVSHLNDRPDELVDLKKTKSKFTSQNHIGNKSSAYIHSNSMPSGHSPALQ</sequence>
<proteinExistence type="predicted"/>
<dbReference type="Proteomes" id="UP001162992">
    <property type="component" value="Chromosome 1"/>
</dbReference>
<comment type="caution">
    <text evidence="1">The sequence shown here is derived from an EMBL/GenBank/DDBJ whole genome shotgun (WGS) entry which is preliminary data.</text>
</comment>